<name>A0A8J3BNT3_9ACTN</name>
<keyword evidence="1" id="KW-0472">Membrane</keyword>
<feature type="transmembrane region" description="Helical" evidence="1">
    <location>
        <begin position="50"/>
        <end position="67"/>
    </location>
</feature>
<feature type="transmembrane region" description="Helical" evidence="1">
    <location>
        <begin position="20"/>
        <end position="38"/>
    </location>
</feature>
<keyword evidence="1" id="KW-0812">Transmembrane</keyword>
<evidence type="ECO:0000313" key="3">
    <source>
        <dbReference type="Proteomes" id="UP000662200"/>
    </source>
</evidence>
<accession>A0A8J3BNT3</accession>
<protein>
    <recommendedName>
        <fullName evidence="4">DUF2631 domain-containing protein</fullName>
    </recommendedName>
</protein>
<comment type="caution">
    <text evidence="2">The sequence shown here is derived from an EMBL/GenBank/DDBJ whole genome shotgun (WGS) entry which is preliminary data.</text>
</comment>
<gene>
    <name evidence="2" type="ORF">GCM10010124_20670</name>
</gene>
<evidence type="ECO:0000313" key="2">
    <source>
        <dbReference type="EMBL" id="GGK27936.1"/>
    </source>
</evidence>
<organism evidence="2 3">
    <name type="scientific">Pilimelia terevasa</name>
    <dbReference type="NCBI Taxonomy" id="53372"/>
    <lineage>
        <taxon>Bacteria</taxon>
        <taxon>Bacillati</taxon>
        <taxon>Actinomycetota</taxon>
        <taxon>Actinomycetes</taxon>
        <taxon>Micromonosporales</taxon>
        <taxon>Micromonosporaceae</taxon>
        <taxon>Pilimelia</taxon>
    </lineage>
</organism>
<dbReference type="AlphaFoldDB" id="A0A8J3BNT3"/>
<keyword evidence="1" id="KW-1133">Transmembrane helix</keyword>
<keyword evidence="3" id="KW-1185">Reference proteome</keyword>
<reference evidence="2" key="2">
    <citation type="submission" date="2020-09" db="EMBL/GenBank/DDBJ databases">
        <authorList>
            <person name="Sun Q."/>
            <person name="Ohkuma M."/>
        </authorList>
    </citation>
    <scope>NUCLEOTIDE SEQUENCE</scope>
    <source>
        <strain evidence="2">JCM 3091</strain>
    </source>
</reference>
<evidence type="ECO:0008006" key="4">
    <source>
        <dbReference type="Google" id="ProtNLM"/>
    </source>
</evidence>
<sequence>MAGNAPVTAPDQHKPTNRKWLRIGAVVSAAIIVLMAAFGNHEGRVENYVSYVIAGLMVLAVVVDAAMHRAGLRD</sequence>
<dbReference type="Proteomes" id="UP000662200">
    <property type="component" value="Unassembled WGS sequence"/>
</dbReference>
<evidence type="ECO:0000256" key="1">
    <source>
        <dbReference type="SAM" id="Phobius"/>
    </source>
</evidence>
<dbReference type="EMBL" id="BMQC01000006">
    <property type="protein sequence ID" value="GGK27936.1"/>
    <property type="molecule type" value="Genomic_DNA"/>
</dbReference>
<proteinExistence type="predicted"/>
<reference evidence="2" key="1">
    <citation type="journal article" date="2014" name="Int. J. Syst. Evol. Microbiol.">
        <title>Complete genome sequence of Corynebacterium casei LMG S-19264T (=DSM 44701T), isolated from a smear-ripened cheese.</title>
        <authorList>
            <consortium name="US DOE Joint Genome Institute (JGI-PGF)"/>
            <person name="Walter F."/>
            <person name="Albersmeier A."/>
            <person name="Kalinowski J."/>
            <person name="Ruckert C."/>
        </authorList>
    </citation>
    <scope>NUCLEOTIDE SEQUENCE</scope>
    <source>
        <strain evidence="2">JCM 3091</strain>
    </source>
</reference>